<dbReference type="GO" id="GO:0005524">
    <property type="term" value="F:ATP binding"/>
    <property type="evidence" value="ECO:0007669"/>
    <property type="project" value="UniProtKB-UniRule"/>
</dbReference>
<dbReference type="FunFam" id="3.30.63.10:FF:000002">
    <property type="entry name" value="Guanylate kinase 1"/>
    <property type="match status" value="1"/>
</dbReference>
<dbReference type="InterPro" id="IPR020590">
    <property type="entry name" value="Guanylate_kinase_CS"/>
</dbReference>
<dbReference type="Gene3D" id="3.40.50.300">
    <property type="entry name" value="P-loop containing nucleotide triphosphate hydrolases"/>
    <property type="match status" value="1"/>
</dbReference>
<feature type="binding site" evidence="11">
    <location>
        <begin position="25"/>
        <end position="32"/>
    </location>
    <ligand>
        <name>ATP</name>
        <dbReference type="ChEBI" id="CHEBI:30616"/>
    </ligand>
</feature>
<keyword evidence="11" id="KW-0963">Cytoplasm</keyword>
<evidence type="ECO:0000256" key="7">
    <source>
        <dbReference type="ARBA" id="ARBA00022777"/>
    </source>
</evidence>
<dbReference type="GO" id="GO:0005829">
    <property type="term" value="C:cytosol"/>
    <property type="evidence" value="ECO:0007669"/>
    <property type="project" value="TreeGrafter"/>
</dbReference>
<dbReference type="HAMAP" id="MF_00328">
    <property type="entry name" value="Guanylate_kinase"/>
    <property type="match status" value="1"/>
</dbReference>
<organism evidence="14 15">
    <name type="scientific">Streptomyces lydicus</name>
    <dbReference type="NCBI Taxonomy" id="47763"/>
    <lineage>
        <taxon>Bacteria</taxon>
        <taxon>Bacillati</taxon>
        <taxon>Actinomycetota</taxon>
        <taxon>Actinomycetes</taxon>
        <taxon>Kitasatosporales</taxon>
        <taxon>Streptomycetaceae</taxon>
        <taxon>Streptomyces</taxon>
    </lineage>
</organism>
<dbReference type="InterPro" id="IPR017665">
    <property type="entry name" value="Guanylate_kinase"/>
</dbReference>
<evidence type="ECO:0000256" key="9">
    <source>
        <dbReference type="ARBA" id="ARBA00030128"/>
    </source>
</evidence>
<dbReference type="PANTHER" id="PTHR23117">
    <property type="entry name" value="GUANYLATE KINASE-RELATED"/>
    <property type="match status" value="1"/>
</dbReference>
<dbReference type="Gene3D" id="3.30.63.10">
    <property type="entry name" value="Guanylate Kinase phosphate binding domain"/>
    <property type="match status" value="1"/>
</dbReference>
<evidence type="ECO:0000256" key="2">
    <source>
        <dbReference type="ARBA" id="ARBA00005790"/>
    </source>
</evidence>
<keyword evidence="6 11" id="KW-0547">Nucleotide-binding</keyword>
<dbReference type="InterPro" id="IPR027417">
    <property type="entry name" value="P-loop_NTPase"/>
</dbReference>
<gene>
    <name evidence="11" type="primary">gmk</name>
    <name evidence="14" type="ORF">SL103_12140</name>
</gene>
<comment type="catalytic activity">
    <reaction evidence="10 11">
        <text>GMP + ATP = GDP + ADP</text>
        <dbReference type="Rhea" id="RHEA:20780"/>
        <dbReference type="ChEBI" id="CHEBI:30616"/>
        <dbReference type="ChEBI" id="CHEBI:58115"/>
        <dbReference type="ChEBI" id="CHEBI:58189"/>
        <dbReference type="ChEBI" id="CHEBI:456216"/>
        <dbReference type="EC" id="2.7.4.8"/>
    </reaction>
</comment>
<evidence type="ECO:0000256" key="6">
    <source>
        <dbReference type="ARBA" id="ARBA00022741"/>
    </source>
</evidence>
<dbReference type="EMBL" id="CP017157">
    <property type="protein sequence ID" value="AOP46899.1"/>
    <property type="molecule type" value="Genomic_DNA"/>
</dbReference>
<dbReference type="PROSITE" id="PS50052">
    <property type="entry name" value="GUANYLATE_KINASE_2"/>
    <property type="match status" value="1"/>
</dbReference>
<evidence type="ECO:0000256" key="5">
    <source>
        <dbReference type="ARBA" id="ARBA00022679"/>
    </source>
</evidence>
<feature type="domain" description="Guanylate kinase-like" evidence="13">
    <location>
        <begin position="18"/>
        <end position="196"/>
    </location>
</feature>
<evidence type="ECO:0000256" key="8">
    <source>
        <dbReference type="ARBA" id="ARBA00022840"/>
    </source>
</evidence>
<dbReference type="InterPro" id="IPR008145">
    <property type="entry name" value="GK/Ca_channel_bsu"/>
</dbReference>
<comment type="subcellular location">
    <subcellularLocation>
        <location evidence="11">Cytoplasm</location>
    </subcellularLocation>
</comment>
<keyword evidence="15" id="KW-1185">Reference proteome</keyword>
<evidence type="ECO:0000256" key="3">
    <source>
        <dbReference type="ARBA" id="ARBA00012961"/>
    </source>
</evidence>
<dbReference type="SUPFAM" id="SSF52540">
    <property type="entry name" value="P-loop containing nucleoside triphosphate hydrolases"/>
    <property type="match status" value="1"/>
</dbReference>
<keyword evidence="7 11" id="KW-0418">Kinase</keyword>
<name>A0A1D7VJH3_9ACTN</name>
<dbReference type="CDD" id="cd00071">
    <property type="entry name" value="GMPK"/>
    <property type="match status" value="1"/>
</dbReference>
<proteinExistence type="inferred from homology"/>
<evidence type="ECO:0000256" key="4">
    <source>
        <dbReference type="ARBA" id="ARBA00016296"/>
    </source>
</evidence>
<dbReference type="RefSeq" id="WP_069568865.1">
    <property type="nucleotide sequence ID" value="NZ_CP017157.1"/>
</dbReference>
<evidence type="ECO:0000313" key="15">
    <source>
        <dbReference type="Proteomes" id="UP000094094"/>
    </source>
</evidence>
<sequence length="206" mass="22900">MSSAVSRGTTPVSPARQPRLTVLSGPSGVGKSTVVAHMRKVHPEVWLSVSATTRKPRPGEQHGIQYFFVDDGEFDKLVANGELLEWAEFAGNRYGTPRQAVLDRLERGEPVLLEIDLQGARQVRESMPEAQLVFLAPPSWEELVRRLTGRGTEAPEVIERRLEAARVELAAEKEFDLTLVNTSVEDVSRELLALMLDRSEERKTSG</sequence>
<comment type="similarity">
    <text evidence="2 11">Belongs to the guanylate kinase family.</text>
</comment>
<dbReference type="Pfam" id="PF00625">
    <property type="entry name" value="Guanylate_kin"/>
    <property type="match status" value="1"/>
</dbReference>
<reference evidence="14 15" key="1">
    <citation type="submission" date="2016-09" db="EMBL/GenBank/DDBJ databases">
        <title>Complete genome sequencing of Streptomyces lydicus 103 and metabolic pathways analysis of antibiotic biosynthesis.</title>
        <authorList>
            <person name="Jia N."/>
            <person name="Ding M.-Z."/>
            <person name="Gao F."/>
            <person name="Yuan Y.-J."/>
        </authorList>
    </citation>
    <scope>NUCLEOTIDE SEQUENCE [LARGE SCALE GENOMIC DNA]</scope>
    <source>
        <strain evidence="14 15">103</strain>
    </source>
</reference>
<dbReference type="OrthoDB" id="9808150at2"/>
<evidence type="ECO:0000256" key="1">
    <source>
        <dbReference type="ARBA" id="ARBA00003531"/>
    </source>
</evidence>
<dbReference type="PROSITE" id="PS00856">
    <property type="entry name" value="GUANYLATE_KINASE_1"/>
    <property type="match status" value="1"/>
</dbReference>
<feature type="compositionally biased region" description="Polar residues" evidence="12">
    <location>
        <begin position="1"/>
        <end position="12"/>
    </location>
</feature>
<evidence type="ECO:0000256" key="11">
    <source>
        <dbReference type="HAMAP-Rule" id="MF_00328"/>
    </source>
</evidence>
<dbReference type="Proteomes" id="UP000094094">
    <property type="component" value="Chromosome"/>
</dbReference>
<feature type="region of interest" description="Disordered" evidence="12">
    <location>
        <begin position="1"/>
        <end position="26"/>
    </location>
</feature>
<keyword evidence="5 11" id="KW-0808">Transferase</keyword>
<keyword evidence="8 11" id="KW-0067">ATP-binding</keyword>
<comment type="function">
    <text evidence="1 11">Essential for recycling GMP and indirectly, cGMP.</text>
</comment>
<accession>A0A1D7VJH3</accession>
<dbReference type="EC" id="2.7.4.8" evidence="3 11"/>
<dbReference type="SMART" id="SM00072">
    <property type="entry name" value="GuKc"/>
    <property type="match status" value="1"/>
</dbReference>
<evidence type="ECO:0000259" key="13">
    <source>
        <dbReference type="PROSITE" id="PS50052"/>
    </source>
</evidence>
<dbReference type="KEGG" id="slc:SL103_12140"/>
<dbReference type="NCBIfam" id="TIGR03263">
    <property type="entry name" value="guanyl_kin"/>
    <property type="match status" value="1"/>
</dbReference>
<dbReference type="GO" id="GO:0004385">
    <property type="term" value="F:GMP kinase activity"/>
    <property type="evidence" value="ECO:0007669"/>
    <property type="project" value="UniProtKB-UniRule"/>
</dbReference>
<evidence type="ECO:0000313" key="14">
    <source>
        <dbReference type="EMBL" id="AOP46899.1"/>
    </source>
</evidence>
<dbReference type="InterPro" id="IPR008144">
    <property type="entry name" value="Guanylate_kin-like_dom"/>
</dbReference>
<evidence type="ECO:0000256" key="12">
    <source>
        <dbReference type="SAM" id="MobiDB-lite"/>
    </source>
</evidence>
<dbReference type="AlphaFoldDB" id="A0A1D7VJH3"/>
<protein>
    <recommendedName>
        <fullName evidence="4 11">Guanylate kinase</fullName>
        <ecNumber evidence="3 11">2.7.4.8</ecNumber>
    </recommendedName>
    <alternativeName>
        <fullName evidence="9 11">GMP kinase</fullName>
    </alternativeName>
</protein>
<evidence type="ECO:0000256" key="10">
    <source>
        <dbReference type="ARBA" id="ARBA00048594"/>
    </source>
</evidence>
<dbReference type="PANTHER" id="PTHR23117:SF13">
    <property type="entry name" value="GUANYLATE KINASE"/>
    <property type="match status" value="1"/>
</dbReference>